<keyword evidence="3" id="KW-1185">Reference proteome</keyword>
<dbReference type="HOGENOM" id="CLU_2171480_0_0_1"/>
<evidence type="ECO:0000313" key="3">
    <source>
        <dbReference type="Proteomes" id="UP000054477"/>
    </source>
</evidence>
<protein>
    <submittedName>
        <fullName evidence="2">Uncharacterized protein</fullName>
    </submittedName>
</protein>
<feature type="compositionally biased region" description="Basic and acidic residues" evidence="1">
    <location>
        <begin position="87"/>
        <end position="96"/>
    </location>
</feature>
<sequence length="110" mass="12046">MPRTPNPSYASFSGVKYIFLASRSPGASRHHWKVQRWRSHRRTVLDGTSLRDELCALDSVSLGLEMDNDVVKGRRSSTWPLSLGCHTGKEGKEDAAGGRTGHLGGTPRAN</sequence>
<organism evidence="2 3">
    <name type="scientific">Laccaria amethystina LaAM-08-1</name>
    <dbReference type="NCBI Taxonomy" id="1095629"/>
    <lineage>
        <taxon>Eukaryota</taxon>
        <taxon>Fungi</taxon>
        <taxon>Dikarya</taxon>
        <taxon>Basidiomycota</taxon>
        <taxon>Agaricomycotina</taxon>
        <taxon>Agaricomycetes</taxon>
        <taxon>Agaricomycetidae</taxon>
        <taxon>Agaricales</taxon>
        <taxon>Agaricineae</taxon>
        <taxon>Hydnangiaceae</taxon>
        <taxon>Laccaria</taxon>
    </lineage>
</organism>
<reference evidence="2 3" key="1">
    <citation type="submission" date="2014-04" db="EMBL/GenBank/DDBJ databases">
        <authorList>
            <consortium name="DOE Joint Genome Institute"/>
            <person name="Kuo A."/>
            <person name="Kohler A."/>
            <person name="Nagy L.G."/>
            <person name="Floudas D."/>
            <person name="Copeland A."/>
            <person name="Barry K.W."/>
            <person name="Cichocki N."/>
            <person name="Veneault-Fourrey C."/>
            <person name="LaButti K."/>
            <person name="Lindquist E.A."/>
            <person name="Lipzen A."/>
            <person name="Lundell T."/>
            <person name="Morin E."/>
            <person name="Murat C."/>
            <person name="Sun H."/>
            <person name="Tunlid A."/>
            <person name="Henrissat B."/>
            <person name="Grigoriev I.V."/>
            <person name="Hibbett D.S."/>
            <person name="Martin F."/>
            <person name="Nordberg H.P."/>
            <person name="Cantor M.N."/>
            <person name="Hua S.X."/>
        </authorList>
    </citation>
    <scope>NUCLEOTIDE SEQUENCE [LARGE SCALE GENOMIC DNA]</scope>
    <source>
        <strain evidence="2 3">LaAM-08-1</strain>
    </source>
</reference>
<gene>
    <name evidence="2" type="ORF">K443DRAFT_364959</name>
</gene>
<reference evidence="3" key="2">
    <citation type="submission" date="2015-01" db="EMBL/GenBank/DDBJ databases">
        <title>Evolutionary Origins and Diversification of the Mycorrhizal Mutualists.</title>
        <authorList>
            <consortium name="DOE Joint Genome Institute"/>
            <consortium name="Mycorrhizal Genomics Consortium"/>
            <person name="Kohler A."/>
            <person name="Kuo A."/>
            <person name="Nagy L.G."/>
            <person name="Floudas D."/>
            <person name="Copeland A."/>
            <person name="Barry K.W."/>
            <person name="Cichocki N."/>
            <person name="Veneault-Fourrey C."/>
            <person name="LaButti K."/>
            <person name="Lindquist E.A."/>
            <person name="Lipzen A."/>
            <person name="Lundell T."/>
            <person name="Morin E."/>
            <person name="Murat C."/>
            <person name="Riley R."/>
            <person name="Ohm R."/>
            <person name="Sun H."/>
            <person name="Tunlid A."/>
            <person name="Henrissat B."/>
            <person name="Grigoriev I.V."/>
            <person name="Hibbett D.S."/>
            <person name="Martin F."/>
        </authorList>
    </citation>
    <scope>NUCLEOTIDE SEQUENCE [LARGE SCALE GENOMIC DNA]</scope>
    <source>
        <strain evidence="3">LaAM-08-1</strain>
    </source>
</reference>
<evidence type="ECO:0000313" key="2">
    <source>
        <dbReference type="EMBL" id="KIJ94261.1"/>
    </source>
</evidence>
<name>A0A0C9X999_9AGAR</name>
<evidence type="ECO:0000256" key="1">
    <source>
        <dbReference type="SAM" id="MobiDB-lite"/>
    </source>
</evidence>
<proteinExistence type="predicted"/>
<dbReference type="AlphaFoldDB" id="A0A0C9X999"/>
<dbReference type="EMBL" id="KN838802">
    <property type="protein sequence ID" value="KIJ94261.1"/>
    <property type="molecule type" value="Genomic_DNA"/>
</dbReference>
<feature type="region of interest" description="Disordered" evidence="1">
    <location>
        <begin position="83"/>
        <end position="110"/>
    </location>
</feature>
<dbReference type="Proteomes" id="UP000054477">
    <property type="component" value="Unassembled WGS sequence"/>
</dbReference>
<accession>A0A0C9X999</accession>